<evidence type="ECO:0000256" key="5">
    <source>
        <dbReference type="ARBA" id="ARBA00023136"/>
    </source>
</evidence>
<keyword evidence="5 8" id="KW-0472">Membrane</keyword>
<dbReference type="Gene3D" id="1.20.1080.10">
    <property type="entry name" value="Glycerol uptake facilitator protein"/>
    <property type="match status" value="1"/>
</dbReference>
<dbReference type="InterPro" id="IPR034294">
    <property type="entry name" value="Aquaporin_transptr"/>
</dbReference>
<evidence type="ECO:0000256" key="7">
    <source>
        <dbReference type="SAM" id="MobiDB-lite"/>
    </source>
</evidence>
<feature type="transmembrane region" description="Helical" evidence="8">
    <location>
        <begin position="154"/>
        <end position="171"/>
    </location>
</feature>
<dbReference type="GO" id="GO:0015267">
    <property type="term" value="F:channel activity"/>
    <property type="evidence" value="ECO:0007669"/>
    <property type="project" value="InterPro"/>
</dbReference>
<comment type="caution">
    <text evidence="9">The sequence shown here is derived from an EMBL/GenBank/DDBJ whole genome shotgun (WGS) entry which is preliminary data.</text>
</comment>
<evidence type="ECO:0000256" key="2">
    <source>
        <dbReference type="ARBA" id="ARBA00022448"/>
    </source>
</evidence>
<dbReference type="GO" id="GO:0016020">
    <property type="term" value="C:membrane"/>
    <property type="evidence" value="ECO:0007669"/>
    <property type="project" value="UniProtKB-SubCell"/>
</dbReference>
<comment type="subcellular location">
    <subcellularLocation>
        <location evidence="1">Membrane</location>
        <topology evidence="1">Multi-pass membrane protein</topology>
    </subcellularLocation>
</comment>
<feature type="transmembrane region" description="Helical" evidence="8">
    <location>
        <begin position="183"/>
        <end position="204"/>
    </location>
</feature>
<evidence type="ECO:0000256" key="3">
    <source>
        <dbReference type="ARBA" id="ARBA00022692"/>
    </source>
</evidence>
<feature type="region of interest" description="Disordered" evidence="7">
    <location>
        <begin position="1"/>
        <end position="27"/>
    </location>
</feature>
<feature type="transmembrane region" description="Helical" evidence="8">
    <location>
        <begin position="37"/>
        <end position="57"/>
    </location>
</feature>
<evidence type="ECO:0000256" key="1">
    <source>
        <dbReference type="ARBA" id="ARBA00004141"/>
    </source>
</evidence>
<dbReference type="InterPro" id="IPR022357">
    <property type="entry name" value="MIP_CS"/>
</dbReference>
<keyword evidence="2 6" id="KW-0813">Transport</keyword>
<feature type="transmembrane region" description="Helical" evidence="8">
    <location>
        <begin position="115"/>
        <end position="134"/>
    </location>
</feature>
<comment type="similarity">
    <text evidence="6">Belongs to the MIP/aquaporin (TC 1.A.8) family.</text>
</comment>
<dbReference type="EMBL" id="JBAFSM010000058">
    <property type="protein sequence ID" value="MEG3439745.1"/>
    <property type="molecule type" value="Genomic_DNA"/>
</dbReference>
<dbReference type="InterPro" id="IPR000425">
    <property type="entry name" value="MIP"/>
</dbReference>
<feature type="transmembrane region" description="Helical" evidence="8">
    <location>
        <begin position="224"/>
        <end position="245"/>
    </location>
</feature>
<dbReference type="SUPFAM" id="SSF81338">
    <property type="entry name" value="Aquaporin-like"/>
    <property type="match status" value="1"/>
</dbReference>
<dbReference type="PANTHER" id="PTHR45724:SF13">
    <property type="entry name" value="AQUAPORIN NIP1-1-RELATED"/>
    <property type="match status" value="1"/>
</dbReference>
<keyword evidence="4 8" id="KW-1133">Transmembrane helix</keyword>
<dbReference type="PRINTS" id="PR00783">
    <property type="entry name" value="MINTRINSICP"/>
</dbReference>
<dbReference type="PANTHER" id="PTHR45724">
    <property type="entry name" value="AQUAPORIN NIP2-1"/>
    <property type="match status" value="1"/>
</dbReference>
<accession>A0AAW9QS95</accession>
<evidence type="ECO:0000313" key="9">
    <source>
        <dbReference type="EMBL" id="MEG3439745.1"/>
    </source>
</evidence>
<organism evidence="9 10">
    <name type="scientific">Pannus brasiliensis CCIBt3594</name>
    <dbReference type="NCBI Taxonomy" id="1427578"/>
    <lineage>
        <taxon>Bacteria</taxon>
        <taxon>Bacillati</taxon>
        <taxon>Cyanobacteriota</taxon>
        <taxon>Cyanophyceae</taxon>
        <taxon>Oscillatoriophycideae</taxon>
        <taxon>Chroococcales</taxon>
        <taxon>Microcystaceae</taxon>
        <taxon>Pannus</taxon>
    </lineage>
</organism>
<name>A0AAW9QS95_9CHRO</name>
<keyword evidence="10" id="KW-1185">Reference proteome</keyword>
<evidence type="ECO:0000256" key="8">
    <source>
        <dbReference type="SAM" id="Phobius"/>
    </source>
</evidence>
<evidence type="ECO:0000256" key="4">
    <source>
        <dbReference type="ARBA" id="ARBA00022989"/>
    </source>
</evidence>
<dbReference type="Pfam" id="PF00230">
    <property type="entry name" value="MIP"/>
    <property type="match status" value="1"/>
</dbReference>
<keyword evidence="3 6" id="KW-0812">Transmembrane</keyword>
<gene>
    <name evidence="9" type="ORF">V0288_21635</name>
</gene>
<dbReference type="InterPro" id="IPR023271">
    <property type="entry name" value="Aquaporin-like"/>
</dbReference>
<dbReference type="AlphaFoldDB" id="A0AAW9QS95"/>
<evidence type="ECO:0000313" key="10">
    <source>
        <dbReference type="Proteomes" id="UP001328733"/>
    </source>
</evidence>
<dbReference type="RefSeq" id="WP_332867224.1">
    <property type="nucleotide sequence ID" value="NZ_JBAFSM010000058.1"/>
</dbReference>
<evidence type="ECO:0000256" key="6">
    <source>
        <dbReference type="RuleBase" id="RU000477"/>
    </source>
</evidence>
<reference evidence="9 10" key="1">
    <citation type="submission" date="2024-01" db="EMBL/GenBank/DDBJ databases">
        <title>Genomic insights into the taxonomy and metabolism of the cyanobacterium Pannus brasiliensis CCIBt3594.</title>
        <authorList>
            <person name="Machado M."/>
            <person name="Botero N.B."/>
            <person name="Andreote A.P.D."/>
            <person name="Feitosa A.M.T."/>
            <person name="Popin R."/>
            <person name="Sivonen K."/>
            <person name="Fiore M.F."/>
        </authorList>
    </citation>
    <scope>NUCLEOTIDE SEQUENCE [LARGE SCALE GENOMIC DNA]</scope>
    <source>
        <strain evidence="9 10">CCIBt3594</strain>
    </source>
</reference>
<dbReference type="PROSITE" id="PS00221">
    <property type="entry name" value="MIP"/>
    <property type="match status" value="1"/>
</dbReference>
<proteinExistence type="inferred from homology"/>
<dbReference type="Proteomes" id="UP001328733">
    <property type="component" value="Unassembled WGS sequence"/>
</dbReference>
<sequence>MDSHRVNVRGPSTAGRAGSGDRGRERDERRKIEWRRLLAELFGTFALTLVAAGGDVIESTTGHALGHVAKTVAPGLMVMATIYTVGEISGAHINPAVTLAFAIRRDFPWKRIPGYWGAQLLGAIGAAFFLKTLFGNTARLGATRLGPGLSAPVGFWMEVVLTVLLITVILGTAEQHRLVGPNAAIAVGSTVALDGLFAGPVSGASMNPARSLGPALVSGHLEQIWIYLLGPVAGALLAVILAWLLHGNPKRSEVKAAGGENPGDT</sequence>
<feature type="transmembrane region" description="Helical" evidence="8">
    <location>
        <begin position="77"/>
        <end position="103"/>
    </location>
</feature>
<protein>
    <submittedName>
        <fullName evidence="9">Aquaporin</fullName>
    </submittedName>
</protein>